<evidence type="ECO:0000256" key="1">
    <source>
        <dbReference type="ARBA" id="ARBA00022490"/>
    </source>
</evidence>
<dbReference type="Gene3D" id="3.30.420.340">
    <property type="entry name" value="UvrC, RNAse H endonuclease domain"/>
    <property type="match status" value="1"/>
</dbReference>
<dbReference type="InterPro" id="IPR000305">
    <property type="entry name" value="GIY-YIG_endonuc"/>
</dbReference>
<dbReference type="GO" id="GO:0006289">
    <property type="term" value="P:nucleotide-excision repair"/>
    <property type="evidence" value="ECO:0007669"/>
    <property type="project" value="UniProtKB-UniRule"/>
</dbReference>
<dbReference type="Pfam" id="PF01541">
    <property type="entry name" value="GIY-YIG"/>
    <property type="match status" value="1"/>
</dbReference>
<dbReference type="SUPFAM" id="SSF82771">
    <property type="entry name" value="GIY-YIG endonuclease"/>
    <property type="match status" value="1"/>
</dbReference>
<dbReference type="PROSITE" id="PS50165">
    <property type="entry name" value="UVRC"/>
    <property type="match status" value="1"/>
</dbReference>
<feature type="domain" description="UvrC family homology region profile" evidence="10">
    <location>
        <begin position="258"/>
        <end position="500"/>
    </location>
</feature>
<feature type="domain" description="GIY-YIG" evidence="9">
    <location>
        <begin position="16"/>
        <end position="95"/>
    </location>
</feature>
<dbReference type="GO" id="GO:0009381">
    <property type="term" value="F:excinuclease ABC activity"/>
    <property type="evidence" value="ECO:0007669"/>
    <property type="project" value="UniProtKB-UniRule"/>
</dbReference>
<evidence type="ECO:0000256" key="7">
    <source>
        <dbReference type="HAMAP-Rule" id="MF_00203"/>
    </source>
</evidence>
<dbReference type="Pfam" id="PF12826">
    <property type="entry name" value="HHH_2"/>
    <property type="match status" value="1"/>
</dbReference>
<dbReference type="InterPro" id="IPR038476">
    <property type="entry name" value="UvrC_RNase_H_dom_sf"/>
</dbReference>
<dbReference type="EMBL" id="JAJEQR010000005">
    <property type="protein sequence ID" value="MCC2229834.1"/>
    <property type="molecule type" value="Genomic_DNA"/>
</dbReference>
<dbReference type="InterPro" id="IPR047296">
    <property type="entry name" value="GIY-YIG_UvrC_Cho"/>
</dbReference>
<dbReference type="HAMAP" id="MF_00203">
    <property type="entry name" value="UvrC"/>
    <property type="match status" value="1"/>
</dbReference>
<reference evidence="11" key="1">
    <citation type="submission" date="2021-10" db="EMBL/GenBank/DDBJ databases">
        <title>Anaerobic single-cell dispensing facilitates the cultivation of human gut bacteria.</title>
        <authorList>
            <person name="Afrizal A."/>
        </authorList>
    </citation>
    <scope>NUCLEOTIDE SEQUENCE</scope>
    <source>
        <strain evidence="11">CLA-AA-H215</strain>
    </source>
</reference>
<dbReference type="GO" id="GO:0005737">
    <property type="term" value="C:cytoplasm"/>
    <property type="evidence" value="ECO:0007669"/>
    <property type="project" value="UniProtKB-SubCell"/>
</dbReference>
<dbReference type="NCBIfam" id="TIGR00194">
    <property type="entry name" value="uvrC"/>
    <property type="match status" value="1"/>
</dbReference>
<dbReference type="NCBIfam" id="NF001824">
    <property type="entry name" value="PRK00558.1-5"/>
    <property type="match status" value="1"/>
</dbReference>
<keyword evidence="12" id="KW-1185">Reference proteome</keyword>
<comment type="subunit">
    <text evidence="7">Interacts with UvrB in an incision complex.</text>
</comment>
<dbReference type="InterPro" id="IPR010994">
    <property type="entry name" value="RuvA_2-like"/>
</dbReference>
<dbReference type="SUPFAM" id="SSF46600">
    <property type="entry name" value="C-terminal UvrC-binding domain of UvrB"/>
    <property type="match status" value="1"/>
</dbReference>
<dbReference type="PANTHER" id="PTHR30562">
    <property type="entry name" value="UVRC/OXIDOREDUCTASE"/>
    <property type="match status" value="1"/>
</dbReference>
<dbReference type="InterPro" id="IPR035901">
    <property type="entry name" value="GIY-YIG_endonuc_sf"/>
</dbReference>
<evidence type="ECO:0000259" key="10">
    <source>
        <dbReference type="PROSITE" id="PS50165"/>
    </source>
</evidence>
<keyword evidence="4 7" id="KW-0267">Excision nuclease</keyword>
<keyword evidence="3 7" id="KW-0228">DNA excision</keyword>
<dbReference type="Proteomes" id="UP001198182">
    <property type="component" value="Unassembled WGS sequence"/>
</dbReference>
<keyword evidence="2 7" id="KW-0227">DNA damage</keyword>
<sequence length="631" mass="72941">MEREFNIQAELKKLPHKPGVYLMHDAEDHIIYVGKAISLKNRVRQYFQEGYHKTPKIQRMVSKIAWFETIVTDSETEALVLECNLIKENNPKYNTMLTDDKGYPYIRVTVEEEFPRIMLARTAKRDKSRYYGPYTNAGAVKDTIRLIQKIYKIRTCGQKLPEDIGKKRPCLNYHIGQCDAPCQGKVLPEEYRKSIAKVQHFLDGNYKEVLDLLENKMMAASDEMDFETAAMYRELLFSVRHMEERQKMVDNGMENRDIVALAADWKDAIVQIFFVREGKLIGRDHFHVRVAEGDSEEQILSDFLKQFYSGTPFLPKEIFVQQELSEAPLIEEWLSTRAGHKVSLVTPKRGEKHKLMELAEKNAHMVLEQDKEKVKRQEARTIGAVRELSDLLGIPCANRMEAFDISNISGFESVGSMVVYEKGKPKRNDYRKFKIKWVQGPNDYASMEEVLTRRFTHGLEESQMLRERGIEDEYGKFTSFPDLILMDGGKGQVNIAEGVLDRLGLSIPVCGMVKDDNHRTRGLYFHDEELPIDHHSEMFQLITRIQDEAHRFAIEYHRARRGKAQIHSVLDDIEGVGPARRKALMREFKGIDAIRAASVRELAAIPEMNRNVAKVVYAFFHDGEIPEDEDE</sequence>
<dbReference type="PROSITE" id="PS50164">
    <property type="entry name" value="GIY_YIG"/>
    <property type="match status" value="1"/>
</dbReference>
<dbReference type="PROSITE" id="PS50151">
    <property type="entry name" value="UVR"/>
    <property type="match status" value="1"/>
</dbReference>
<evidence type="ECO:0000259" key="9">
    <source>
        <dbReference type="PROSITE" id="PS50164"/>
    </source>
</evidence>
<evidence type="ECO:0000256" key="3">
    <source>
        <dbReference type="ARBA" id="ARBA00022769"/>
    </source>
</evidence>
<dbReference type="CDD" id="cd10434">
    <property type="entry name" value="GIY-YIG_UvrC_Cho"/>
    <property type="match status" value="1"/>
</dbReference>
<comment type="similarity">
    <text evidence="7">Belongs to the UvrC family.</text>
</comment>
<dbReference type="Pfam" id="PF08459">
    <property type="entry name" value="UvrC_RNaseH_dom"/>
    <property type="match status" value="1"/>
</dbReference>
<dbReference type="InterPro" id="IPR050066">
    <property type="entry name" value="UvrABC_protein_C"/>
</dbReference>
<evidence type="ECO:0000256" key="4">
    <source>
        <dbReference type="ARBA" id="ARBA00022881"/>
    </source>
</evidence>
<dbReference type="RefSeq" id="WP_308452622.1">
    <property type="nucleotide sequence ID" value="NZ_JAJEQR010000005.1"/>
</dbReference>
<evidence type="ECO:0000256" key="5">
    <source>
        <dbReference type="ARBA" id="ARBA00023204"/>
    </source>
</evidence>
<evidence type="ECO:0000313" key="12">
    <source>
        <dbReference type="Proteomes" id="UP001198182"/>
    </source>
</evidence>
<protein>
    <recommendedName>
        <fullName evidence="7">UvrABC system protein C</fullName>
        <shortName evidence="7">Protein UvrC</shortName>
    </recommendedName>
    <alternativeName>
        <fullName evidence="7">Excinuclease ABC subunit C</fullName>
    </alternativeName>
</protein>
<dbReference type="Pfam" id="PF02151">
    <property type="entry name" value="UVR"/>
    <property type="match status" value="1"/>
</dbReference>
<proteinExistence type="inferred from homology"/>
<dbReference type="SUPFAM" id="SSF47781">
    <property type="entry name" value="RuvA domain 2-like"/>
    <property type="match status" value="1"/>
</dbReference>
<keyword evidence="1 7" id="KW-0963">Cytoplasm</keyword>
<dbReference type="InterPro" id="IPR001943">
    <property type="entry name" value="UVR_dom"/>
</dbReference>
<evidence type="ECO:0000259" key="8">
    <source>
        <dbReference type="PROSITE" id="PS50151"/>
    </source>
</evidence>
<name>A0AAE3E8A4_9FIRM</name>
<evidence type="ECO:0000256" key="2">
    <source>
        <dbReference type="ARBA" id="ARBA00022763"/>
    </source>
</evidence>
<dbReference type="InterPro" id="IPR001162">
    <property type="entry name" value="UvrC_RNase_H_dom"/>
</dbReference>
<feature type="domain" description="UVR" evidence="8">
    <location>
        <begin position="207"/>
        <end position="242"/>
    </location>
</feature>
<organism evidence="11 12">
    <name type="scientific">Hominifimenecus microfluidus</name>
    <dbReference type="NCBI Taxonomy" id="2885348"/>
    <lineage>
        <taxon>Bacteria</taxon>
        <taxon>Bacillati</taxon>
        <taxon>Bacillota</taxon>
        <taxon>Clostridia</taxon>
        <taxon>Lachnospirales</taxon>
        <taxon>Lachnospiraceae</taxon>
        <taxon>Hominifimenecus</taxon>
    </lineage>
</organism>
<dbReference type="InterPro" id="IPR036876">
    <property type="entry name" value="UVR_dom_sf"/>
</dbReference>
<dbReference type="GO" id="GO:0009432">
    <property type="term" value="P:SOS response"/>
    <property type="evidence" value="ECO:0007669"/>
    <property type="project" value="UniProtKB-UniRule"/>
</dbReference>
<accession>A0AAE3E8A4</accession>
<dbReference type="Gene3D" id="1.10.150.20">
    <property type="entry name" value="5' to 3' exonuclease, C-terminal subdomain"/>
    <property type="match status" value="1"/>
</dbReference>
<evidence type="ECO:0000256" key="6">
    <source>
        <dbReference type="ARBA" id="ARBA00023236"/>
    </source>
</evidence>
<dbReference type="GO" id="GO:0003677">
    <property type="term" value="F:DNA binding"/>
    <property type="evidence" value="ECO:0007669"/>
    <property type="project" value="UniProtKB-UniRule"/>
</dbReference>
<keyword evidence="6 7" id="KW-0742">SOS response</keyword>
<evidence type="ECO:0000313" key="11">
    <source>
        <dbReference type="EMBL" id="MCC2229834.1"/>
    </source>
</evidence>
<dbReference type="SMART" id="SM00465">
    <property type="entry name" value="GIYc"/>
    <property type="match status" value="1"/>
</dbReference>
<comment type="subcellular location">
    <subcellularLocation>
        <location evidence="7">Cytoplasm</location>
    </subcellularLocation>
</comment>
<dbReference type="PANTHER" id="PTHR30562:SF1">
    <property type="entry name" value="UVRABC SYSTEM PROTEIN C"/>
    <property type="match status" value="1"/>
</dbReference>
<dbReference type="Gene3D" id="3.40.1440.10">
    <property type="entry name" value="GIY-YIG endonuclease"/>
    <property type="match status" value="1"/>
</dbReference>
<keyword evidence="5 7" id="KW-0234">DNA repair</keyword>
<dbReference type="Pfam" id="PF22920">
    <property type="entry name" value="UvrC_RNaseH"/>
    <property type="match status" value="1"/>
</dbReference>
<comment type="function">
    <text evidence="7">The UvrABC repair system catalyzes the recognition and processing of DNA lesions. UvrC both incises the 5' and 3' sides of the lesion. The N-terminal half is responsible for the 3' incision and the C-terminal half is responsible for the 5' incision.</text>
</comment>
<dbReference type="InterPro" id="IPR041663">
    <property type="entry name" value="DisA/LigA_HHH"/>
</dbReference>
<gene>
    <name evidence="7 11" type="primary">uvrC</name>
    <name evidence="11" type="ORF">LKD81_02290</name>
</gene>
<dbReference type="InterPro" id="IPR004791">
    <property type="entry name" value="UvrC"/>
</dbReference>
<comment type="caution">
    <text evidence="11">The sequence shown here is derived from an EMBL/GenBank/DDBJ whole genome shotgun (WGS) entry which is preliminary data.</text>
</comment>
<dbReference type="FunFam" id="3.40.1440.10:FF:000001">
    <property type="entry name" value="UvrABC system protein C"/>
    <property type="match status" value="1"/>
</dbReference>
<dbReference type="AlphaFoldDB" id="A0AAE3E8A4"/>
<dbReference type="GO" id="GO:0009380">
    <property type="term" value="C:excinuclease repair complex"/>
    <property type="evidence" value="ECO:0007669"/>
    <property type="project" value="InterPro"/>
</dbReference>